<dbReference type="AlphaFoldDB" id="A0A8X6FQQ1"/>
<evidence type="ECO:0000313" key="2">
    <source>
        <dbReference type="EMBL" id="GFQ85139.1"/>
    </source>
</evidence>
<comment type="caution">
    <text evidence="2">The sequence shown here is derived from an EMBL/GenBank/DDBJ whole genome shotgun (WGS) entry which is preliminary data.</text>
</comment>
<dbReference type="EMBL" id="BMAO01003026">
    <property type="protein sequence ID" value="GFQ85139.1"/>
    <property type="molecule type" value="Genomic_DNA"/>
</dbReference>
<keyword evidence="3" id="KW-1185">Reference proteome</keyword>
<evidence type="ECO:0000256" key="1">
    <source>
        <dbReference type="SAM" id="MobiDB-lite"/>
    </source>
</evidence>
<feature type="region of interest" description="Disordered" evidence="1">
    <location>
        <begin position="27"/>
        <end position="64"/>
    </location>
</feature>
<name>A0A8X6FQQ1_TRICU</name>
<accession>A0A8X6FQQ1</accession>
<feature type="compositionally biased region" description="Basic and acidic residues" evidence="1">
    <location>
        <begin position="40"/>
        <end position="59"/>
    </location>
</feature>
<gene>
    <name evidence="2" type="ORF">TNCT_530821</name>
</gene>
<dbReference type="Proteomes" id="UP000887116">
    <property type="component" value="Unassembled WGS sequence"/>
</dbReference>
<sequence>MDNEEKFKRLSDRLWFEHKTHYEGKKKIKRGQNSYKKSHSNVDFDLKHDSKKEPWEGDSQRGVGKKVTGCIQKETLDLKHNGRGGEKGFLQKELWDGDS</sequence>
<organism evidence="2 3">
    <name type="scientific">Trichonephila clavata</name>
    <name type="common">Joro spider</name>
    <name type="synonym">Nephila clavata</name>
    <dbReference type="NCBI Taxonomy" id="2740835"/>
    <lineage>
        <taxon>Eukaryota</taxon>
        <taxon>Metazoa</taxon>
        <taxon>Ecdysozoa</taxon>
        <taxon>Arthropoda</taxon>
        <taxon>Chelicerata</taxon>
        <taxon>Arachnida</taxon>
        <taxon>Araneae</taxon>
        <taxon>Araneomorphae</taxon>
        <taxon>Entelegynae</taxon>
        <taxon>Araneoidea</taxon>
        <taxon>Nephilidae</taxon>
        <taxon>Trichonephila</taxon>
    </lineage>
</organism>
<evidence type="ECO:0000313" key="3">
    <source>
        <dbReference type="Proteomes" id="UP000887116"/>
    </source>
</evidence>
<protein>
    <submittedName>
        <fullName evidence="2">Uncharacterized protein</fullName>
    </submittedName>
</protein>
<proteinExistence type="predicted"/>
<reference evidence="2" key="1">
    <citation type="submission" date="2020-07" db="EMBL/GenBank/DDBJ databases">
        <title>Multicomponent nature underlies the extraordinary mechanical properties of spider dragline silk.</title>
        <authorList>
            <person name="Kono N."/>
            <person name="Nakamura H."/>
            <person name="Mori M."/>
            <person name="Yoshida Y."/>
            <person name="Ohtoshi R."/>
            <person name="Malay A.D."/>
            <person name="Moran D.A.P."/>
            <person name="Tomita M."/>
            <person name="Numata K."/>
            <person name="Arakawa K."/>
        </authorList>
    </citation>
    <scope>NUCLEOTIDE SEQUENCE</scope>
</reference>